<reference evidence="2" key="1">
    <citation type="submission" date="2021-03" db="EMBL/GenBank/DDBJ databases">
        <title>Evolutionary innovations through gain and loss of genes in the ectomycorrhizal Boletales.</title>
        <authorList>
            <person name="Wu G."/>
            <person name="Miyauchi S."/>
            <person name="Morin E."/>
            <person name="Yang Z.-L."/>
            <person name="Xu J."/>
            <person name="Martin F.M."/>
        </authorList>
    </citation>
    <scope>NUCLEOTIDE SEQUENCE</scope>
    <source>
        <strain evidence="2">BR01</strain>
    </source>
</reference>
<evidence type="ECO:0000259" key="1">
    <source>
        <dbReference type="Pfam" id="PF14700"/>
    </source>
</evidence>
<keyword evidence="3" id="KW-1185">Reference proteome</keyword>
<dbReference type="InterPro" id="IPR029262">
    <property type="entry name" value="RPOL_N"/>
</dbReference>
<comment type="caution">
    <text evidence="2">The sequence shown here is derived from an EMBL/GenBank/DDBJ whole genome shotgun (WGS) entry which is preliminary data.</text>
</comment>
<evidence type="ECO:0000313" key="3">
    <source>
        <dbReference type="Proteomes" id="UP000683000"/>
    </source>
</evidence>
<dbReference type="SUPFAM" id="SSF56672">
    <property type="entry name" value="DNA/RNA polymerases"/>
    <property type="match status" value="1"/>
</dbReference>
<protein>
    <recommendedName>
        <fullName evidence="1">DNA-directed RNA polymerase N-terminal domain-containing protein</fullName>
    </recommendedName>
</protein>
<name>A0A8I2YGA8_9AGAM</name>
<dbReference type="GO" id="GO:0003899">
    <property type="term" value="F:DNA-directed RNA polymerase activity"/>
    <property type="evidence" value="ECO:0007669"/>
    <property type="project" value="InterPro"/>
</dbReference>
<dbReference type="OrthoDB" id="276422at2759"/>
<dbReference type="AlphaFoldDB" id="A0A8I2YGA8"/>
<organism evidence="2 3">
    <name type="scientific">Boletus reticuloceps</name>
    <dbReference type="NCBI Taxonomy" id="495285"/>
    <lineage>
        <taxon>Eukaryota</taxon>
        <taxon>Fungi</taxon>
        <taxon>Dikarya</taxon>
        <taxon>Basidiomycota</taxon>
        <taxon>Agaricomycotina</taxon>
        <taxon>Agaricomycetes</taxon>
        <taxon>Agaricomycetidae</taxon>
        <taxon>Boletales</taxon>
        <taxon>Boletineae</taxon>
        <taxon>Boletaceae</taxon>
        <taxon>Boletoideae</taxon>
        <taxon>Boletus</taxon>
    </lineage>
</organism>
<dbReference type="GO" id="GO:0006390">
    <property type="term" value="P:mitochondrial transcription"/>
    <property type="evidence" value="ECO:0007669"/>
    <property type="project" value="TreeGrafter"/>
</dbReference>
<feature type="domain" description="DNA-directed RNA polymerase N-terminal" evidence="1">
    <location>
        <begin position="1"/>
        <end position="34"/>
    </location>
</feature>
<dbReference type="PANTHER" id="PTHR10102:SF0">
    <property type="entry name" value="DNA-DIRECTED RNA POLYMERASE, MITOCHONDRIAL"/>
    <property type="match status" value="1"/>
</dbReference>
<dbReference type="PANTHER" id="PTHR10102">
    <property type="entry name" value="DNA-DIRECTED RNA POLYMERASE, MITOCHONDRIAL"/>
    <property type="match status" value="1"/>
</dbReference>
<gene>
    <name evidence="2" type="ORF">JVT61DRAFT_9601</name>
</gene>
<proteinExistence type="predicted"/>
<sequence>MRFKDCQEQQSHLQHASSLGNLKLVYAGLDVLGSTPWQINRNIFNVVLLVWNSGERLCKIPPTVFDKSEPEKPDNYNMDMQAKSIYSQHLRSHVQDKASNH</sequence>
<dbReference type="Pfam" id="PF14700">
    <property type="entry name" value="RPOL_N"/>
    <property type="match status" value="1"/>
</dbReference>
<dbReference type="Proteomes" id="UP000683000">
    <property type="component" value="Unassembled WGS sequence"/>
</dbReference>
<dbReference type="InterPro" id="IPR002092">
    <property type="entry name" value="DNA-dir_Rpol_phage-type"/>
</dbReference>
<dbReference type="EMBL" id="JAGFBS010000035">
    <property type="protein sequence ID" value="KAG6371385.1"/>
    <property type="molecule type" value="Genomic_DNA"/>
</dbReference>
<accession>A0A8I2YGA8</accession>
<dbReference type="InterPro" id="IPR043502">
    <property type="entry name" value="DNA/RNA_pol_sf"/>
</dbReference>
<dbReference type="GO" id="GO:0034245">
    <property type="term" value="C:mitochondrial DNA-directed RNA polymerase complex"/>
    <property type="evidence" value="ECO:0007669"/>
    <property type="project" value="TreeGrafter"/>
</dbReference>
<evidence type="ECO:0000313" key="2">
    <source>
        <dbReference type="EMBL" id="KAG6371385.1"/>
    </source>
</evidence>
<dbReference type="GO" id="GO:0001018">
    <property type="term" value="F:mitochondrial promoter sequence-specific DNA binding"/>
    <property type="evidence" value="ECO:0007669"/>
    <property type="project" value="TreeGrafter"/>
</dbReference>